<gene>
    <name evidence="2" type="ORF">H9654_05160</name>
</gene>
<organism evidence="2 3">
    <name type="scientific">Stenotrophomonas lacuserhaii</name>
    <dbReference type="NCBI Taxonomy" id="2760084"/>
    <lineage>
        <taxon>Bacteria</taxon>
        <taxon>Pseudomonadati</taxon>
        <taxon>Pseudomonadota</taxon>
        <taxon>Gammaproteobacteria</taxon>
        <taxon>Lysobacterales</taxon>
        <taxon>Lysobacteraceae</taxon>
        <taxon>Stenotrophomonas</taxon>
    </lineage>
</organism>
<dbReference type="Pfam" id="PF22480">
    <property type="entry name" value="DUF6984"/>
    <property type="match status" value="1"/>
</dbReference>
<evidence type="ECO:0000313" key="2">
    <source>
        <dbReference type="EMBL" id="MBD7953592.1"/>
    </source>
</evidence>
<dbReference type="InterPro" id="IPR054253">
    <property type="entry name" value="DUF6984"/>
</dbReference>
<accession>A0A8X8FVE2</accession>
<comment type="caution">
    <text evidence="2">The sequence shown here is derived from an EMBL/GenBank/DDBJ whole genome shotgun (WGS) entry which is preliminary data.</text>
</comment>
<evidence type="ECO:0000259" key="1">
    <source>
        <dbReference type="Pfam" id="PF22480"/>
    </source>
</evidence>
<reference evidence="2 3" key="1">
    <citation type="submission" date="2020-08" db="EMBL/GenBank/DDBJ databases">
        <title>A Genomic Blueprint of the Chicken Gut Microbiome.</title>
        <authorList>
            <person name="Gilroy R."/>
            <person name="Ravi A."/>
            <person name="Getino M."/>
            <person name="Pursley I."/>
            <person name="Horton D.L."/>
            <person name="Alikhan N.-F."/>
            <person name="Baker D."/>
            <person name="Gharbi K."/>
            <person name="Hall N."/>
            <person name="Watson M."/>
            <person name="Adriaenssens E.M."/>
            <person name="Foster-Nyarko E."/>
            <person name="Jarju S."/>
            <person name="Secka A."/>
            <person name="Antonio M."/>
            <person name="Oren A."/>
            <person name="Chaudhuri R."/>
            <person name="La Ragione R.M."/>
            <person name="Hildebrand F."/>
            <person name="Pallen M.J."/>
        </authorList>
    </citation>
    <scope>NUCLEOTIDE SEQUENCE [LARGE SCALE GENOMIC DNA]</scope>
    <source>
        <strain evidence="2 3">Sa5BUN4</strain>
    </source>
</reference>
<name>A0A8X8FVE2_9GAMM</name>
<dbReference type="AlphaFoldDB" id="A0A8X8FVE2"/>
<keyword evidence="3" id="KW-1185">Reference proteome</keyword>
<protein>
    <recommendedName>
        <fullName evidence="1">DUF6984 domain-containing protein</fullName>
    </recommendedName>
</protein>
<dbReference type="RefSeq" id="WP_191769534.1">
    <property type="nucleotide sequence ID" value="NZ_JACSQS010000003.1"/>
</dbReference>
<proteinExistence type="predicted"/>
<dbReference type="EMBL" id="JACSQS010000003">
    <property type="protein sequence ID" value="MBD7953592.1"/>
    <property type="molecule type" value="Genomic_DNA"/>
</dbReference>
<evidence type="ECO:0000313" key="3">
    <source>
        <dbReference type="Proteomes" id="UP000636938"/>
    </source>
</evidence>
<dbReference type="Proteomes" id="UP000636938">
    <property type="component" value="Unassembled WGS sequence"/>
</dbReference>
<sequence>MQSHDIASPLRTLHAHERLLIEAVAAVLPADPAAQLRADAGVAMAVDESTLLVGFVLAGHARPTPPGDHPYPVDIEVPDADGEALSIILFADEDGRLLQLEIIRWDDEAVRAPKWDEATYAV</sequence>
<feature type="domain" description="DUF6984" evidence="1">
    <location>
        <begin position="11"/>
        <end position="109"/>
    </location>
</feature>